<comment type="caution">
    <text evidence="6">The sequence shown here is derived from an EMBL/GenBank/DDBJ whole genome shotgun (WGS) entry which is preliminary data.</text>
</comment>
<dbReference type="FunFam" id="1.10.10.10:FF:000001">
    <property type="entry name" value="LysR family transcriptional regulator"/>
    <property type="match status" value="1"/>
</dbReference>
<dbReference type="InterPro" id="IPR050950">
    <property type="entry name" value="HTH-type_LysR_regulators"/>
</dbReference>
<dbReference type="SUPFAM" id="SSF46785">
    <property type="entry name" value="Winged helix' DNA-binding domain"/>
    <property type="match status" value="1"/>
</dbReference>
<evidence type="ECO:0000313" key="6">
    <source>
        <dbReference type="EMBL" id="TCV96049.1"/>
    </source>
</evidence>
<dbReference type="Pfam" id="PF00126">
    <property type="entry name" value="HTH_1"/>
    <property type="match status" value="1"/>
</dbReference>
<dbReference type="InterPro" id="IPR005119">
    <property type="entry name" value="LysR_subst-bd"/>
</dbReference>
<name>A0A4V2W4J0_9GAMM</name>
<feature type="domain" description="HTH lysR-type" evidence="5">
    <location>
        <begin position="3"/>
        <end position="60"/>
    </location>
</feature>
<gene>
    <name evidence="6" type="ORF">EC912_102398</name>
</gene>
<dbReference type="SUPFAM" id="SSF53850">
    <property type="entry name" value="Periplasmic binding protein-like II"/>
    <property type="match status" value="1"/>
</dbReference>
<dbReference type="InterPro" id="IPR036388">
    <property type="entry name" value="WH-like_DNA-bd_sf"/>
</dbReference>
<dbReference type="InterPro" id="IPR000847">
    <property type="entry name" value="LysR_HTH_N"/>
</dbReference>
<evidence type="ECO:0000256" key="2">
    <source>
        <dbReference type="ARBA" id="ARBA00023015"/>
    </source>
</evidence>
<dbReference type="Proteomes" id="UP000295645">
    <property type="component" value="Unassembled WGS sequence"/>
</dbReference>
<dbReference type="InterPro" id="IPR036390">
    <property type="entry name" value="WH_DNA-bd_sf"/>
</dbReference>
<dbReference type="GO" id="GO:0005829">
    <property type="term" value="C:cytosol"/>
    <property type="evidence" value="ECO:0007669"/>
    <property type="project" value="TreeGrafter"/>
</dbReference>
<dbReference type="Gene3D" id="1.10.10.10">
    <property type="entry name" value="Winged helix-like DNA-binding domain superfamily/Winged helix DNA-binding domain"/>
    <property type="match status" value="1"/>
</dbReference>
<dbReference type="PROSITE" id="PS50931">
    <property type="entry name" value="HTH_LYSR"/>
    <property type="match status" value="1"/>
</dbReference>
<evidence type="ECO:0000259" key="5">
    <source>
        <dbReference type="PROSITE" id="PS50931"/>
    </source>
</evidence>
<dbReference type="Pfam" id="PF03466">
    <property type="entry name" value="LysR_substrate"/>
    <property type="match status" value="1"/>
</dbReference>
<organism evidence="6 7">
    <name type="scientific">Luteibacter rhizovicinus</name>
    <dbReference type="NCBI Taxonomy" id="242606"/>
    <lineage>
        <taxon>Bacteria</taxon>
        <taxon>Pseudomonadati</taxon>
        <taxon>Pseudomonadota</taxon>
        <taxon>Gammaproteobacteria</taxon>
        <taxon>Lysobacterales</taxon>
        <taxon>Rhodanobacteraceae</taxon>
        <taxon>Luteibacter</taxon>
    </lineage>
</organism>
<evidence type="ECO:0000256" key="1">
    <source>
        <dbReference type="ARBA" id="ARBA00009437"/>
    </source>
</evidence>
<dbReference type="GO" id="GO:0003677">
    <property type="term" value="F:DNA binding"/>
    <property type="evidence" value="ECO:0007669"/>
    <property type="project" value="UniProtKB-KW"/>
</dbReference>
<dbReference type="Gene3D" id="3.40.190.290">
    <property type="match status" value="1"/>
</dbReference>
<accession>A0A4V2W4J0</accession>
<comment type="similarity">
    <text evidence="1">Belongs to the LysR transcriptional regulatory family.</text>
</comment>
<evidence type="ECO:0000256" key="3">
    <source>
        <dbReference type="ARBA" id="ARBA00023125"/>
    </source>
</evidence>
<dbReference type="PANTHER" id="PTHR30419">
    <property type="entry name" value="HTH-TYPE TRANSCRIPTIONAL REGULATOR YBHD"/>
    <property type="match status" value="1"/>
</dbReference>
<dbReference type="OrthoDB" id="8437302at2"/>
<dbReference type="AlphaFoldDB" id="A0A4V2W4J0"/>
<dbReference type="CDD" id="cd08440">
    <property type="entry name" value="PBP2_LTTR_like_4"/>
    <property type="match status" value="1"/>
</dbReference>
<keyword evidence="7" id="KW-1185">Reference proteome</keyword>
<reference evidence="6 7" key="1">
    <citation type="submission" date="2019-03" db="EMBL/GenBank/DDBJ databases">
        <title>Above-ground endophytic microbial communities from plants in different locations in the United States.</title>
        <authorList>
            <person name="Frank C."/>
        </authorList>
    </citation>
    <scope>NUCLEOTIDE SEQUENCE [LARGE SCALE GENOMIC DNA]</scope>
    <source>
        <strain evidence="6 7">LP_13_YM</strain>
    </source>
</reference>
<sequence>MNVTLRQLRAFLAVARYRHFRRAAEAVHLTQPAISRHIADLEAELEVRLFDRTTREVVPTETGRYLEHALSRTLDDLDAVLAHARQQGDPLRGRVRIAAVPTLSASIMPRCIARCAAEHAEIDILLRDQSQTQVLDAIRGGEVDFGLAIEPSTNEEFDTQTILRDPFWLVCPASHAFAARASVSWKMLRGQPLVLLDHASGSRRLIDHALAEKEIDANVAIEVGHAQTAFRMVAAGLGITVTPGLSLDALTDDLVARRITPVVSREVTLVRRRHRSLSPSADTVWRMLADVAQNIVTRD</sequence>
<evidence type="ECO:0000313" key="7">
    <source>
        <dbReference type="Proteomes" id="UP000295645"/>
    </source>
</evidence>
<keyword evidence="3 6" id="KW-0238">DNA-binding</keyword>
<keyword evidence="2" id="KW-0805">Transcription regulation</keyword>
<evidence type="ECO:0000256" key="4">
    <source>
        <dbReference type="ARBA" id="ARBA00023163"/>
    </source>
</evidence>
<protein>
    <submittedName>
        <fullName evidence="6">DNA-binding transcriptional LysR family regulator</fullName>
    </submittedName>
</protein>
<dbReference type="RefSeq" id="WP_132142268.1">
    <property type="nucleotide sequence ID" value="NZ_SMCS01000002.1"/>
</dbReference>
<proteinExistence type="inferred from homology"/>
<dbReference type="EMBL" id="SMCS01000002">
    <property type="protein sequence ID" value="TCV96049.1"/>
    <property type="molecule type" value="Genomic_DNA"/>
</dbReference>
<dbReference type="GO" id="GO:0003700">
    <property type="term" value="F:DNA-binding transcription factor activity"/>
    <property type="evidence" value="ECO:0007669"/>
    <property type="project" value="InterPro"/>
</dbReference>
<keyword evidence="4" id="KW-0804">Transcription</keyword>
<dbReference type="PANTHER" id="PTHR30419:SF14">
    <property type="entry name" value="LYSR FAMILY TRANSCRIPTIONAL REGULATOR"/>
    <property type="match status" value="1"/>
</dbReference>
<dbReference type="PRINTS" id="PR00039">
    <property type="entry name" value="HTHLYSR"/>
</dbReference>